<dbReference type="Proteomes" id="UP001239994">
    <property type="component" value="Unassembled WGS sequence"/>
</dbReference>
<feature type="domain" description="Chromo" evidence="2">
    <location>
        <begin position="67"/>
        <end position="126"/>
    </location>
</feature>
<dbReference type="InterPro" id="IPR023780">
    <property type="entry name" value="Chromo_domain"/>
</dbReference>
<dbReference type="SUPFAM" id="SSF53098">
    <property type="entry name" value="Ribonuclease H-like"/>
    <property type="match status" value="1"/>
</dbReference>
<reference evidence="4" key="1">
    <citation type="submission" date="2023-03" db="EMBL/GenBank/DDBJ databases">
        <title>Electrophorus voltai genome.</title>
        <authorList>
            <person name="Bian C."/>
        </authorList>
    </citation>
    <scope>NUCLEOTIDE SEQUENCE</scope>
    <source>
        <strain evidence="4">CB-2022</strain>
        <tissue evidence="4">Muscle</tissue>
    </source>
</reference>
<dbReference type="EMBL" id="JAROKS010000019">
    <property type="protein sequence ID" value="KAK1792840.1"/>
    <property type="molecule type" value="Genomic_DNA"/>
</dbReference>
<dbReference type="AlphaFoldDB" id="A0AAD9DRT3"/>
<comment type="caution">
    <text evidence="4">The sequence shown here is derived from an EMBL/GenBank/DDBJ whole genome shotgun (WGS) entry which is preliminary data.</text>
</comment>
<keyword evidence="5" id="KW-1185">Reference proteome</keyword>
<protein>
    <recommendedName>
        <fullName evidence="6">Integrase catalytic domain-containing protein</fullName>
    </recommendedName>
</protein>
<dbReference type="GO" id="GO:0005634">
    <property type="term" value="C:nucleus"/>
    <property type="evidence" value="ECO:0007669"/>
    <property type="project" value="UniProtKB-SubCell"/>
</dbReference>
<gene>
    <name evidence="4" type="ORF">P4O66_012751</name>
</gene>
<dbReference type="PANTHER" id="PTHR37984:SF5">
    <property type="entry name" value="PROTEIN NYNRIN-LIKE"/>
    <property type="match status" value="1"/>
</dbReference>
<accession>A0AAD9DRT3</accession>
<dbReference type="GO" id="GO:0003676">
    <property type="term" value="F:nucleic acid binding"/>
    <property type="evidence" value="ECO:0007669"/>
    <property type="project" value="InterPro"/>
</dbReference>
<dbReference type="PROSITE" id="PS50013">
    <property type="entry name" value="CHROMO_2"/>
    <property type="match status" value="1"/>
</dbReference>
<sequence>MVRFVPLKGLPTALETTDLLFHHIFRQFGLSEDIVSDRGAQFTSRLWRELLGKLNITMSLMSGYHPQANGQVERDSRRRTSGLQYLVDWEGYGPEQHCWVLASQVMDPNLIASFHREHPQRPTPLPAPNHRPTNHVHLSLVSPVNNFNLLVSRDGAAH</sequence>
<dbReference type="Pfam" id="PF00385">
    <property type="entry name" value="Chromo"/>
    <property type="match status" value="1"/>
</dbReference>
<organism evidence="4 5">
    <name type="scientific">Electrophorus voltai</name>
    <dbReference type="NCBI Taxonomy" id="2609070"/>
    <lineage>
        <taxon>Eukaryota</taxon>
        <taxon>Metazoa</taxon>
        <taxon>Chordata</taxon>
        <taxon>Craniata</taxon>
        <taxon>Vertebrata</taxon>
        <taxon>Euteleostomi</taxon>
        <taxon>Actinopterygii</taxon>
        <taxon>Neopterygii</taxon>
        <taxon>Teleostei</taxon>
        <taxon>Ostariophysi</taxon>
        <taxon>Gymnotiformes</taxon>
        <taxon>Gymnotoidei</taxon>
        <taxon>Gymnotidae</taxon>
        <taxon>Electrophorus</taxon>
    </lineage>
</organism>
<comment type="subcellular location">
    <subcellularLocation>
        <location evidence="1">Nucleus</location>
    </subcellularLocation>
</comment>
<evidence type="ECO:0000259" key="2">
    <source>
        <dbReference type="PROSITE" id="PS50013"/>
    </source>
</evidence>
<evidence type="ECO:0000259" key="3">
    <source>
        <dbReference type="PROSITE" id="PS50994"/>
    </source>
</evidence>
<dbReference type="PANTHER" id="PTHR37984">
    <property type="entry name" value="PROTEIN CBG26694"/>
    <property type="match status" value="1"/>
</dbReference>
<dbReference type="InterPro" id="IPR012337">
    <property type="entry name" value="RNaseH-like_sf"/>
</dbReference>
<evidence type="ECO:0000313" key="5">
    <source>
        <dbReference type="Proteomes" id="UP001239994"/>
    </source>
</evidence>
<dbReference type="PROSITE" id="PS50994">
    <property type="entry name" value="INTEGRASE"/>
    <property type="match status" value="1"/>
</dbReference>
<name>A0AAD9DRT3_9TELE</name>
<dbReference type="InterPro" id="IPR001584">
    <property type="entry name" value="Integrase_cat-core"/>
</dbReference>
<evidence type="ECO:0000256" key="1">
    <source>
        <dbReference type="ARBA" id="ARBA00004123"/>
    </source>
</evidence>
<dbReference type="InterPro" id="IPR000953">
    <property type="entry name" value="Chromo/chromo_shadow_dom"/>
</dbReference>
<evidence type="ECO:0008006" key="6">
    <source>
        <dbReference type="Google" id="ProtNLM"/>
    </source>
</evidence>
<proteinExistence type="predicted"/>
<dbReference type="Gene3D" id="3.30.420.10">
    <property type="entry name" value="Ribonuclease H-like superfamily/Ribonuclease H"/>
    <property type="match status" value="1"/>
</dbReference>
<dbReference type="GO" id="GO:0015074">
    <property type="term" value="P:DNA integration"/>
    <property type="evidence" value="ECO:0007669"/>
    <property type="project" value="InterPro"/>
</dbReference>
<evidence type="ECO:0000313" key="4">
    <source>
        <dbReference type="EMBL" id="KAK1792840.1"/>
    </source>
</evidence>
<feature type="domain" description="Integrase catalytic" evidence="3">
    <location>
        <begin position="1"/>
        <end position="130"/>
    </location>
</feature>
<dbReference type="InterPro" id="IPR050951">
    <property type="entry name" value="Retrovirus_Pol_polyprotein"/>
</dbReference>
<dbReference type="InterPro" id="IPR036397">
    <property type="entry name" value="RNaseH_sf"/>
</dbReference>